<dbReference type="EMBL" id="CP013909">
    <property type="protein sequence ID" value="ALW86748.1"/>
    <property type="molecule type" value="Genomic_DNA"/>
</dbReference>
<evidence type="ECO:0000313" key="3">
    <source>
        <dbReference type="Proteomes" id="UP000059542"/>
    </source>
</evidence>
<protein>
    <recommendedName>
        <fullName evidence="4">Sporulation protein</fullName>
    </recommendedName>
</protein>
<dbReference type="STRING" id="1411621.AUC43_17685"/>
<feature type="transmembrane region" description="Helical" evidence="1">
    <location>
        <begin position="93"/>
        <end position="112"/>
    </location>
</feature>
<dbReference type="PANTHER" id="PTHR39162:SF1">
    <property type="entry name" value="SPORULATION PROTEIN YTFJ"/>
    <property type="match status" value="1"/>
</dbReference>
<reference evidence="2 3" key="1">
    <citation type="submission" date="2015-12" db="EMBL/GenBank/DDBJ databases">
        <authorList>
            <person name="Shamseldin A."/>
            <person name="Moawad H."/>
            <person name="Abd El-Rahim W.M."/>
            <person name="Sadowsky M.J."/>
        </authorList>
    </citation>
    <scope>NUCLEOTIDE SEQUENCE [LARGE SCALE GENOMIC DNA]</scope>
    <source>
        <strain evidence="2 3">DG5B</strain>
    </source>
</reference>
<accession>A0A0U4AEW4</accession>
<name>A0A0U4AEW4_9BACT</name>
<keyword evidence="1" id="KW-0472">Membrane</keyword>
<proteinExistence type="predicted"/>
<keyword evidence="1" id="KW-1133">Transmembrane helix</keyword>
<evidence type="ECO:0000256" key="1">
    <source>
        <dbReference type="SAM" id="Phobius"/>
    </source>
</evidence>
<dbReference type="Proteomes" id="UP000059542">
    <property type="component" value="Chromosome"/>
</dbReference>
<dbReference type="AlphaFoldDB" id="A0A0U4AEW4"/>
<keyword evidence="1" id="KW-0812">Transmembrane</keyword>
<dbReference type="KEGG" id="hyg:AUC43_17685"/>
<dbReference type="Pfam" id="PF09579">
    <property type="entry name" value="Spore_YtfJ"/>
    <property type="match status" value="1"/>
</dbReference>
<organism evidence="2 3">
    <name type="scientific">Hymenobacter sedentarius</name>
    <dbReference type="NCBI Taxonomy" id="1411621"/>
    <lineage>
        <taxon>Bacteria</taxon>
        <taxon>Pseudomonadati</taxon>
        <taxon>Bacteroidota</taxon>
        <taxon>Cytophagia</taxon>
        <taxon>Cytophagales</taxon>
        <taxon>Hymenobacteraceae</taxon>
        <taxon>Hymenobacter</taxon>
    </lineage>
</organism>
<dbReference type="RefSeq" id="WP_068196756.1">
    <property type="nucleotide sequence ID" value="NZ_CP013909.1"/>
</dbReference>
<keyword evidence="3" id="KW-1185">Reference proteome</keyword>
<evidence type="ECO:0008006" key="4">
    <source>
        <dbReference type="Google" id="ProtNLM"/>
    </source>
</evidence>
<evidence type="ECO:0000313" key="2">
    <source>
        <dbReference type="EMBL" id="ALW86748.1"/>
    </source>
</evidence>
<dbReference type="PANTHER" id="PTHR39162">
    <property type="entry name" value="GLL3345 PROTEIN"/>
    <property type="match status" value="1"/>
</dbReference>
<dbReference type="OrthoDB" id="4571710at2"/>
<gene>
    <name evidence="2" type="ORF">AUC43_17685</name>
</gene>
<sequence>MNPNEITTTGAPSLAERLAQVLSHSVRTEAVYGTPVERNGVTVIPVARAYYGFGGGSGTNAKSEAGTGGGGGATINPVGYIEMKDGRTNFRPIRSSVVPLVAVSGLVAYMLMRSMPRMRASRRIDNANWVGDVSE</sequence>
<dbReference type="InterPro" id="IPR014229">
    <property type="entry name" value="Spore_YtfJ"/>
</dbReference>